<keyword evidence="4 7" id="KW-1133">Transmembrane helix</keyword>
<dbReference type="InterPro" id="IPR025857">
    <property type="entry name" value="MacB_PCD"/>
</dbReference>
<dbReference type="InterPro" id="IPR003838">
    <property type="entry name" value="ABC3_permease_C"/>
</dbReference>
<evidence type="ECO:0000259" key="8">
    <source>
        <dbReference type="Pfam" id="PF02687"/>
    </source>
</evidence>
<accession>F6DR60</accession>
<evidence type="ECO:0000256" key="6">
    <source>
        <dbReference type="ARBA" id="ARBA00038076"/>
    </source>
</evidence>
<dbReference type="HOGENOM" id="CLU_000604_8_0_9"/>
<dbReference type="eggNOG" id="COG0577">
    <property type="taxonomic scope" value="Bacteria"/>
</dbReference>
<organism evidence="10 11">
    <name type="scientific">Desulforamulus ruminis (strain ATCC 23193 / DSM 2154 / NCIMB 8452 / DL)</name>
    <name type="common">Desulfotomaculum ruminis</name>
    <dbReference type="NCBI Taxonomy" id="696281"/>
    <lineage>
        <taxon>Bacteria</taxon>
        <taxon>Bacillati</taxon>
        <taxon>Bacillota</taxon>
        <taxon>Clostridia</taxon>
        <taxon>Eubacteriales</taxon>
        <taxon>Peptococcaceae</taxon>
        <taxon>Desulforamulus</taxon>
    </lineage>
</organism>
<evidence type="ECO:0000256" key="5">
    <source>
        <dbReference type="ARBA" id="ARBA00023136"/>
    </source>
</evidence>
<dbReference type="KEGG" id="dru:Desru_1514"/>
<dbReference type="AlphaFoldDB" id="F6DR60"/>
<name>F6DR60_DESRL</name>
<dbReference type="InterPro" id="IPR050250">
    <property type="entry name" value="Macrolide_Exporter_MacB"/>
</dbReference>
<keyword evidence="11" id="KW-1185">Reference proteome</keyword>
<evidence type="ECO:0000259" key="9">
    <source>
        <dbReference type="Pfam" id="PF12704"/>
    </source>
</evidence>
<keyword evidence="5 7" id="KW-0472">Membrane</keyword>
<keyword evidence="2" id="KW-1003">Cell membrane</keyword>
<feature type="transmembrane region" description="Helical" evidence="7">
    <location>
        <begin position="317"/>
        <end position="342"/>
    </location>
</feature>
<dbReference type="STRING" id="696281.Desru_1514"/>
<comment type="similarity">
    <text evidence="6">Belongs to the ABC-4 integral membrane protein family.</text>
</comment>
<comment type="subcellular location">
    <subcellularLocation>
        <location evidence="1">Cell membrane</location>
        <topology evidence="1">Multi-pass membrane protein</topology>
    </subcellularLocation>
</comment>
<evidence type="ECO:0000313" key="10">
    <source>
        <dbReference type="EMBL" id="AEG59779.1"/>
    </source>
</evidence>
<gene>
    <name evidence="10" type="ordered locus">Desru_1514</name>
</gene>
<feature type="domain" description="MacB-like periplasmic core" evidence="9">
    <location>
        <begin position="21"/>
        <end position="237"/>
    </location>
</feature>
<dbReference type="PANTHER" id="PTHR30572:SF4">
    <property type="entry name" value="ABC TRANSPORTER PERMEASE YTRF"/>
    <property type="match status" value="1"/>
</dbReference>
<dbReference type="GO" id="GO:0005886">
    <property type="term" value="C:plasma membrane"/>
    <property type="evidence" value="ECO:0007669"/>
    <property type="project" value="UniProtKB-SubCell"/>
</dbReference>
<reference evidence="10 11" key="2">
    <citation type="journal article" date="2012" name="Stand. Genomic Sci.">
        <title>Complete genome sequence of the sulfate-reducing firmicute Desulfotomaculum ruminis type strain (DL(T)).</title>
        <authorList>
            <person name="Spring S."/>
            <person name="Visser M."/>
            <person name="Lu M."/>
            <person name="Copeland A."/>
            <person name="Lapidus A."/>
            <person name="Lucas S."/>
            <person name="Cheng J.F."/>
            <person name="Han C."/>
            <person name="Tapia R."/>
            <person name="Goodwin L.A."/>
            <person name="Pitluck S."/>
            <person name="Ivanova N."/>
            <person name="Land M."/>
            <person name="Hauser L."/>
            <person name="Larimer F."/>
            <person name="Rohde M."/>
            <person name="Goker M."/>
            <person name="Detter J.C."/>
            <person name="Kyrpides N.C."/>
            <person name="Woyke T."/>
            <person name="Schaap P.J."/>
            <person name="Plugge C.M."/>
            <person name="Muyzer G."/>
            <person name="Kuever J."/>
            <person name="Pereira I.A."/>
            <person name="Parshina S.N."/>
            <person name="Bernier-Latmani R."/>
            <person name="Stams A.J."/>
            <person name="Klenk H.P."/>
        </authorList>
    </citation>
    <scope>NUCLEOTIDE SEQUENCE [LARGE SCALE GENOMIC DNA]</scope>
    <source>
        <strain evidence="11">ATCC 23193 / DSM 2154 / NCIB 8452 / DL</strain>
    </source>
</reference>
<evidence type="ECO:0000256" key="7">
    <source>
        <dbReference type="SAM" id="Phobius"/>
    </source>
</evidence>
<dbReference type="GO" id="GO:0022857">
    <property type="term" value="F:transmembrane transporter activity"/>
    <property type="evidence" value="ECO:0007669"/>
    <property type="project" value="TreeGrafter"/>
</dbReference>
<evidence type="ECO:0000256" key="3">
    <source>
        <dbReference type="ARBA" id="ARBA00022692"/>
    </source>
</evidence>
<proteinExistence type="inferred from homology"/>
<protein>
    <recommendedName>
        <fullName evidence="12">ABC transport system permease protein</fullName>
    </recommendedName>
</protein>
<evidence type="ECO:0000256" key="4">
    <source>
        <dbReference type="ARBA" id="ARBA00022989"/>
    </source>
</evidence>
<sequence>MKLKQLLKLILINITQNKVRTFLTTLGVIVGTATIFLVIAIGKGGEAQVNEQYSKLNVGTIMVMPAMRGKVADPLTKKDAQLFLESENIAQAFPVLSGSGDINYNNFSTNASYTAIQPEFQGNNNLIVQQGRALDEEDENQENKCAVIGAGLADTLTDGNPSEILGQSLRINQRKFEVVGIYNRIGDSGSGMSYDDTAFVPYSVGEKYLLGTRANPTITVLATDLDTVQLAIEDITATLNENHRAGGADQFRIMDAGSRLASAQESAKTMSLLLLAVAVVVLIVSGIGIMNVMFVTVKERTKEIGTLKAIGAKKQEVLNQFLIEAVMISLAGGVIGVMAGFLTLPVLAHFELAALSSLSGVLLGLTFSVVTGVFFGFYPAWKAADLSPLEALRYE</sequence>
<reference evidence="11" key="1">
    <citation type="submission" date="2011-05" db="EMBL/GenBank/DDBJ databases">
        <title>Complete sequence of Desulfotomaculum ruminis DSM 2154.</title>
        <authorList>
            <person name="Lucas S."/>
            <person name="Copeland A."/>
            <person name="Lapidus A."/>
            <person name="Cheng J.-F."/>
            <person name="Goodwin L."/>
            <person name="Pitluck S."/>
            <person name="Lu M."/>
            <person name="Detter J.C."/>
            <person name="Han C."/>
            <person name="Tapia R."/>
            <person name="Land M."/>
            <person name="Hauser L."/>
            <person name="Kyrpides N."/>
            <person name="Ivanova N."/>
            <person name="Mikhailova N."/>
            <person name="Pagani I."/>
            <person name="Stams A.J.M."/>
            <person name="Plugge C.M."/>
            <person name="Muyzer G."/>
            <person name="Kuever J."/>
            <person name="Parshina S.N."/>
            <person name="Ivanova A.E."/>
            <person name="Nazina T.N."/>
            <person name="Brambilla E."/>
            <person name="Spring S."/>
            <person name="Klenk H.-P."/>
            <person name="Woyke T."/>
        </authorList>
    </citation>
    <scope>NUCLEOTIDE SEQUENCE [LARGE SCALE GENOMIC DNA]</scope>
    <source>
        <strain evidence="11">ATCC 23193 / DSM 2154 / NCIB 8452 / DL</strain>
    </source>
</reference>
<evidence type="ECO:0008006" key="12">
    <source>
        <dbReference type="Google" id="ProtNLM"/>
    </source>
</evidence>
<feature type="domain" description="ABC3 transporter permease C-terminal" evidence="8">
    <location>
        <begin position="276"/>
        <end position="388"/>
    </location>
</feature>
<dbReference type="PANTHER" id="PTHR30572">
    <property type="entry name" value="MEMBRANE COMPONENT OF TRANSPORTER-RELATED"/>
    <property type="match status" value="1"/>
</dbReference>
<evidence type="ECO:0000256" key="1">
    <source>
        <dbReference type="ARBA" id="ARBA00004651"/>
    </source>
</evidence>
<feature type="transmembrane region" description="Helical" evidence="7">
    <location>
        <begin position="354"/>
        <end position="378"/>
    </location>
</feature>
<feature type="transmembrane region" description="Helical" evidence="7">
    <location>
        <begin position="272"/>
        <end position="297"/>
    </location>
</feature>
<dbReference type="Pfam" id="PF02687">
    <property type="entry name" value="FtsX"/>
    <property type="match status" value="1"/>
</dbReference>
<evidence type="ECO:0000256" key="2">
    <source>
        <dbReference type="ARBA" id="ARBA00022475"/>
    </source>
</evidence>
<feature type="transmembrane region" description="Helical" evidence="7">
    <location>
        <begin position="21"/>
        <end position="42"/>
    </location>
</feature>
<dbReference type="EMBL" id="CP002780">
    <property type="protein sequence ID" value="AEG59779.1"/>
    <property type="molecule type" value="Genomic_DNA"/>
</dbReference>
<dbReference type="Proteomes" id="UP000009234">
    <property type="component" value="Chromosome"/>
</dbReference>
<keyword evidence="3 7" id="KW-0812">Transmembrane</keyword>
<dbReference type="Pfam" id="PF12704">
    <property type="entry name" value="MacB_PCD"/>
    <property type="match status" value="1"/>
</dbReference>
<evidence type="ECO:0000313" key="11">
    <source>
        <dbReference type="Proteomes" id="UP000009234"/>
    </source>
</evidence>
<dbReference type="OrthoDB" id="9770036at2"/>